<keyword evidence="1" id="KW-0812">Transmembrane</keyword>
<dbReference type="EMBL" id="CABVLZ010000002">
    <property type="protein sequence ID" value="VVU94830.1"/>
    <property type="molecule type" value="Genomic_DNA"/>
</dbReference>
<evidence type="ECO:0000256" key="1">
    <source>
        <dbReference type="SAM" id="Phobius"/>
    </source>
</evidence>
<feature type="transmembrane region" description="Helical" evidence="1">
    <location>
        <begin position="78"/>
        <end position="99"/>
    </location>
</feature>
<feature type="transmembrane region" description="Helical" evidence="1">
    <location>
        <begin position="50"/>
        <end position="71"/>
    </location>
</feature>
<name>A0A5E8CM47_9ZZZZ</name>
<feature type="transmembrane region" description="Helical" evidence="1">
    <location>
        <begin position="12"/>
        <end position="30"/>
    </location>
</feature>
<gene>
    <name evidence="2" type="ORF">CPAV1605_555</name>
</gene>
<organism evidence="2">
    <name type="scientific">seawater metagenome</name>
    <dbReference type="NCBI Taxonomy" id="1561972"/>
    <lineage>
        <taxon>unclassified sequences</taxon>
        <taxon>metagenomes</taxon>
        <taxon>ecological metagenomes</taxon>
    </lineage>
</organism>
<accession>A0A5E8CM47</accession>
<keyword evidence="1" id="KW-1133">Transmembrane helix</keyword>
<dbReference type="AlphaFoldDB" id="A0A5E8CM47"/>
<keyword evidence="1" id="KW-0472">Membrane</keyword>
<protein>
    <recommendedName>
        <fullName evidence="3">DUF5658 domain-containing protein</fullName>
    </recommendedName>
</protein>
<reference evidence="2" key="1">
    <citation type="submission" date="2019-09" db="EMBL/GenBank/DDBJ databases">
        <authorList>
            <person name="Needham M D."/>
        </authorList>
    </citation>
    <scope>NUCLEOTIDE SEQUENCE</scope>
</reference>
<sequence>MNNIKISIFESIYLIYMFLLFETTIDFNIFNSPKGYWLEHLTGNAKGKRICPFGKVIIFFFIGILLCRHFVKLPKYTMISSICIGFILSLMNMNALVYISPVLIYELYPIIIK</sequence>
<evidence type="ECO:0000313" key="2">
    <source>
        <dbReference type="EMBL" id="VVU94830.1"/>
    </source>
</evidence>
<proteinExistence type="predicted"/>
<evidence type="ECO:0008006" key="3">
    <source>
        <dbReference type="Google" id="ProtNLM"/>
    </source>
</evidence>